<dbReference type="InterPro" id="IPR050469">
    <property type="entry name" value="Diguanylate_Cyclase"/>
</dbReference>
<dbReference type="Pfam" id="PF00990">
    <property type="entry name" value="GGDEF"/>
    <property type="match status" value="1"/>
</dbReference>
<dbReference type="InterPro" id="IPR043128">
    <property type="entry name" value="Rev_trsase/Diguanyl_cyclase"/>
</dbReference>
<feature type="transmembrane region" description="Helical" evidence="3">
    <location>
        <begin position="70"/>
        <end position="93"/>
    </location>
</feature>
<dbReference type="GO" id="GO:0043709">
    <property type="term" value="P:cell adhesion involved in single-species biofilm formation"/>
    <property type="evidence" value="ECO:0007669"/>
    <property type="project" value="TreeGrafter"/>
</dbReference>
<dbReference type="Gene3D" id="3.30.450.20">
    <property type="entry name" value="PAS domain"/>
    <property type="match status" value="1"/>
</dbReference>
<keyword evidence="3" id="KW-0812">Transmembrane</keyword>
<dbReference type="InterPro" id="IPR000014">
    <property type="entry name" value="PAS"/>
</dbReference>
<evidence type="ECO:0000256" key="1">
    <source>
        <dbReference type="ARBA" id="ARBA00012528"/>
    </source>
</evidence>
<evidence type="ECO:0000259" key="4">
    <source>
        <dbReference type="PROSITE" id="PS50113"/>
    </source>
</evidence>
<dbReference type="Gene3D" id="3.30.70.270">
    <property type="match status" value="1"/>
</dbReference>
<dbReference type="EC" id="2.7.7.65" evidence="1"/>
<evidence type="ECO:0000256" key="3">
    <source>
        <dbReference type="SAM" id="Phobius"/>
    </source>
</evidence>
<dbReference type="CDD" id="cd01949">
    <property type="entry name" value="GGDEF"/>
    <property type="match status" value="1"/>
</dbReference>
<dbReference type="EMBL" id="FRFE01000037">
    <property type="protein sequence ID" value="SHO52543.1"/>
    <property type="molecule type" value="Genomic_DNA"/>
</dbReference>
<dbReference type="CDD" id="cd00130">
    <property type="entry name" value="PAS"/>
    <property type="match status" value="1"/>
</dbReference>
<dbReference type="InterPro" id="IPR035965">
    <property type="entry name" value="PAS-like_dom_sf"/>
</dbReference>
<comment type="catalytic activity">
    <reaction evidence="2">
        <text>2 GTP = 3',3'-c-di-GMP + 2 diphosphate</text>
        <dbReference type="Rhea" id="RHEA:24898"/>
        <dbReference type="ChEBI" id="CHEBI:33019"/>
        <dbReference type="ChEBI" id="CHEBI:37565"/>
        <dbReference type="ChEBI" id="CHEBI:58805"/>
        <dbReference type="EC" id="2.7.7.65"/>
    </reaction>
</comment>
<dbReference type="SUPFAM" id="SSF55785">
    <property type="entry name" value="PYP-like sensor domain (PAS domain)"/>
    <property type="match status" value="1"/>
</dbReference>
<dbReference type="SUPFAM" id="SSF55073">
    <property type="entry name" value="Nucleotide cyclase"/>
    <property type="match status" value="1"/>
</dbReference>
<dbReference type="AlphaFoldDB" id="A0A1M7YIV2"/>
<keyword evidence="3" id="KW-1133">Transmembrane helix</keyword>
<dbReference type="RefSeq" id="WP_073616107.1">
    <property type="nucleotide sequence ID" value="NZ_FRFE01000037.1"/>
</dbReference>
<reference evidence="6 7" key="1">
    <citation type="submission" date="2016-12" db="EMBL/GenBank/DDBJ databases">
        <authorList>
            <person name="Song W.-J."/>
            <person name="Kurnit D.M."/>
        </authorList>
    </citation>
    <scope>NUCLEOTIDE SEQUENCE [LARGE SCALE GENOMIC DNA]</scope>
    <source>
        <strain evidence="6 7">DSM 18488</strain>
    </source>
</reference>
<dbReference type="SMART" id="SM00086">
    <property type="entry name" value="PAC"/>
    <property type="match status" value="1"/>
</dbReference>
<dbReference type="GO" id="GO:1902201">
    <property type="term" value="P:negative regulation of bacterial-type flagellum-dependent cell motility"/>
    <property type="evidence" value="ECO:0007669"/>
    <property type="project" value="TreeGrafter"/>
</dbReference>
<organism evidence="6 7">
    <name type="scientific">Desulfopila aestuarii DSM 18488</name>
    <dbReference type="NCBI Taxonomy" id="1121416"/>
    <lineage>
        <taxon>Bacteria</taxon>
        <taxon>Pseudomonadati</taxon>
        <taxon>Thermodesulfobacteriota</taxon>
        <taxon>Desulfobulbia</taxon>
        <taxon>Desulfobulbales</taxon>
        <taxon>Desulfocapsaceae</taxon>
        <taxon>Desulfopila</taxon>
    </lineage>
</organism>
<dbReference type="InterPro" id="IPR029787">
    <property type="entry name" value="Nucleotide_cyclase"/>
</dbReference>
<keyword evidence="7" id="KW-1185">Reference proteome</keyword>
<evidence type="ECO:0000259" key="5">
    <source>
        <dbReference type="PROSITE" id="PS50887"/>
    </source>
</evidence>
<dbReference type="NCBIfam" id="TIGR00254">
    <property type="entry name" value="GGDEF"/>
    <property type="match status" value="1"/>
</dbReference>
<keyword evidence="3" id="KW-0472">Membrane</keyword>
<dbReference type="InterPro" id="IPR000160">
    <property type="entry name" value="GGDEF_dom"/>
</dbReference>
<dbReference type="NCBIfam" id="TIGR00229">
    <property type="entry name" value="sensory_box"/>
    <property type="match status" value="1"/>
</dbReference>
<gene>
    <name evidence="6" type="ORF">SAMN02745220_04613</name>
</gene>
<dbReference type="SMART" id="SM00267">
    <property type="entry name" value="GGDEF"/>
    <property type="match status" value="1"/>
</dbReference>
<feature type="domain" description="PAC" evidence="4">
    <location>
        <begin position="172"/>
        <end position="224"/>
    </location>
</feature>
<dbReference type="Gene3D" id="3.40.190.10">
    <property type="entry name" value="Periplasmic binding protein-like II"/>
    <property type="match status" value="2"/>
</dbReference>
<proteinExistence type="predicted"/>
<evidence type="ECO:0000313" key="6">
    <source>
        <dbReference type="EMBL" id="SHO52543.1"/>
    </source>
</evidence>
<dbReference type="InterPro" id="IPR000700">
    <property type="entry name" value="PAS-assoc_C"/>
</dbReference>
<dbReference type="GO" id="GO:0052621">
    <property type="term" value="F:diguanylate cyclase activity"/>
    <property type="evidence" value="ECO:0007669"/>
    <property type="project" value="UniProtKB-EC"/>
</dbReference>
<dbReference type="PANTHER" id="PTHR45138:SF9">
    <property type="entry name" value="DIGUANYLATE CYCLASE DGCM-RELATED"/>
    <property type="match status" value="1"/>
</dbReference>
<feature type="domain" description="GGDEF" evidence="5">
    <location>
        <begin position="252"/>
        <end position="389"/>
    </location>
</feature>
<dbReference type="PROSITE" id="PS50113">
    <property type="entry name" value="PAC"/>
    <property type="match status" value="1"/>
</dbReference>
<accession>A0A1M7YIV2</accession>
<evidence type="ECO:0000313" key="7">
    <source>
        <dbReference type="Proteomes" id="UP000184603"/>
    </source>
</evidence>
<dbReference type="Pfam" id="PF13426">
    <property type="entry name" value="PAS_9"/>
    <property type="match status" value="1"/>
</dbReference>
<protein>
    <recommendedName>
        <fullName evidence="1">diguanylate cyclase</fullName>
        <ecNumber evidence="1">2.7.7.65</ecNumber>
    </recommendedName>
</protein>
<dbReference type="FunFam" id="3.30.70.270:FF:000001">
    <property type="entry name" value="Diguanylate cyclase domain protein"/>
    <property type="match status" value="1"/>
</dbReference>
<dbReference type="PANTHER" id="PTHR45138">
    <property type="entry name" value="REGULATORY COMPONENTS OF SENSORY TRANSDUCTION SYSTEM"/>
    <property type="match status" value="1"/>
</dbReference>
<dbReference type="OrthoDB" id="5413461at2"/>
<sequence>MALADMPLTNIKISGELPFPSKFALNTSQQIKDFIPIFNKALAAIPQERKNAIWEKWFRIEYEKKMISSLWVQTVLIGAGLLTLCALAIVFFVQRRFKRIKMAVEALDPHLLSVRMDQNVIITEVTEAFCRVTGFDCKDLIGQPLMSLGSPAEDSPNAFHQIWKTLQEGNHWQGEVKLLKKDGSIMWVEAVVSPLRRENDRNDGYTAIYQDVSERKYFENLAIRDELTGLFNRRHFNDIGPVLLRRAQEEHGIFALILLDVDNFKKYNDNYGHPNGDKVLSAIGAELRRVFQRHDDMVFRMGGEEFGAVVVMSHPDDVVLCTQKILSCIRGLNILHKYNPPGIVTVSIGVCTIKDFTDYDDIGRIYQVADEALYQAKSAGRNQICLKSAENINGDFV</sequence>
<dbReference type="PROSITE" id="PS50887">
    <property type="entry name" value="GGDEF"/>
    <property type="match status" value="1"/>
</dbReference>
<dbReference type="Proteomes" id="UP000184603">
    <property type="component" value="Unassembled WGS sequence"/>
</dbReference>
<evidence type="ECO:0000256" key="2">
    <source>
        <dbReference type="ARBA" id="ARBA00034247"/>
    </source>
</evidence>
<dbReference type="GO" id="GO:0005886">
    <property type="term" value="C:plasma membrane"/>
    <property type="evidence" value="ECO:0007669"/>
    <property type="project" value="TreeGrafter"/>
</dbReference>
<name>A0A1M7YIV2_9BACT</name>
<dbReference type="InterPro" id="IPR001610">
    <property type="entry name" value="PAC"/>
</dbReference>
<dbReference type="STRING" id="1121416.SAMN02745220_04613"/>